<dbReference type="Proteomes" id="UP000662185">
    <property type="component" value="Unassembled WGS sequence"/>
</dbReference>
<name>A0A927A2C8_9NOST</name>
<dbReference type="InterPro" id="IPR008629">
    <property type="entry name" value="GUN4-like"/>
</dbReference>
<organism evidence="2 3">
    <name type="scientific">Anabaena sphaerica FACHB-251</name>
    <dbReference type="NCBI Taxonomy" id="2692883"/>
    <lineage>
        <taxon>Bacteria</taxon>
        <taxon>Bacillati</taxon>
        <taxon>Cyanobacteriota</taxon>
        <taxon>Cyanophyceae</taxon>
        <taxon>Nostocales</taxon>
        <taxon>Nostocaceae</taxon>
        <taxon>Anabaena</taxon>
    </lineage>
</organism>
<dbReference type="AlphaFoldDB" id="A0A927A2C8"/>
<dbReference type="EMBL" id="JACJQU010000006">
    <property type="protein sequence ID" value="MBD2294380.1"/>
    <property type="molecule type" value="Genomic_DNA"/>
</dbReference>
<dbReference type="SUPFAM" id="SSF140869">
    <property type="entry name" value="GUN4-like"/>
    <property type="match status" value="1"/>
</dbReference>
<dbReference type="Gene3D" id="1.10.10.1770">
    <property type="entry name" value="Gun4-like"/>
    <property type="match status" value="1"/>
</dbReference>
<dbReference type="PANTHER" id="PTHR34800">
    <property type="entry name" value="TETRAPYRROLE-BINDING PROTEIN, CHLOROPLASTIC"/>
    <property type="match status" value="1"/>
</dbReference>
<keyword evidence="3" id="KW-1185">Reference proteome</keyword>
<accession>A0A927A2C8</accession>
<gene>
    <name evidence="2" type="ORF">H6G06_13020</name>
</gene>
<proteinExistence type="predicted"/>
<dbReference type="GO" id="GO:0046906">
    <property type="term" value="F:tetrapyrrole binding"/>
    <property type="evidence" value="ECO:0007669"/>
    <property type="project" value="TreeGrafter"/>
</dbReference>
<dbReference type="PANTHER" id="PTHR34800:SF1">
    <property type="entry name" value="TETRAPYRROLE-BINDING PROTEIN, CHLOROPLASTIC"/>
    <property type="match status" value="1"/>
</dbReference>
<dbReference type="CDD" id="cd16383">
    <property type="entry name" value="GUN4"/>
    <property type="match status" value="1"/>
</dbReference>
<dbReference type="Pfam" id="PF05419">
    <property type="entry name" value="GUN4"/>
    <property type="match status" value="1"/>
</dbReference>
<reference evidence="3" key="1">
    <citation type="journal article" date="2020" name="ISME J.">
        <title>Comparative genomics reveals insights into cyanobacterial evolution and habitat adaptation.</title>
        <authorList>
            <person name="Chen M.Y."/>
            <person name="Teng W.K."/>
            <person name="Zhao L."/>
            <person name="Hu C.X."/>
            <person name="Zhou Y.K."/>
            <person name="Han B.P."/>
            <person name="Song L.R."/>
            <person name="Shu W.S."/>
        </authorList>
    </citation>
    <scope>NUCLEOTIDE SEQUENCE [LARGE SCALE GENOMIC DNA]</scope>
    <source>
        <strain evidence="3">FACHB-251</strain>
    </source>
</reference>
<dbReference type="InterPro" id="IPR037215">
    <property type="entry name" value="GUN4-like_sf"/>
</dbReference>
<evidence type="ECO:0000259" key="1">
    <source>
        <dbReference type="Pfam" id="PF05419"/>
    </source>
</evidence>
<evidence type="ECO:0000313" key="2">
    <source>
        <dbReference type="EMBL" id="MBD2294380.1"/>
    </source>
</evidence>
<dbReference type="Gene3D" id="1.25.40.620">
    <property type="match status" value="1"/>
</dbReference>
<comment type="caution">
    <text evidence="2">The sequence shown here is derived from an EMBL/GenBank/DDBJ whole genome shotgun (WGS) entry which is preliminary data.</text>
</comment>
<evidence type="ECO:0000313" key="3">
    <source>
        <dbReference type="Proteomes" id="UP000662185"/>
    </source>
</evidence>
<feature type="domain" description="GUN4-like" evidence="1">
    <location>
        <begin position="47"/>
        <end position="174"/>
    </location>
</feature>
<sequence length="196" mass="22834">MNKKLISFSSLIDEEVKESENKFSQEKQTFSIVENITIPSSEDDLSSEKEIDYTKLRDLLKAGSWKEADYETYMVMLQAVGRKEGDLRKEERLNFPSTDLYTIDRLWTKYSNGNFGFSVQKKILLRIGGKSDGNYQKGAWEQFSIEVRWKVNKDWIFYGDLSFDTSMPVGHLPRRVFSGTSYGRYTGLYLLSHRDL</sequence>
<protein>
    <submittedName>
        <fullName evidence="2">GUN4 domain-containing protein</fullName>
    </submittedName>
</protein>